<dbReference type="AlphaFoldDB" id="A0A2A2IFT1"/>
<protein>
    <submittedName>
        <fullName evidence="1">Uncharacterized protein</fullName>
    </submittedName>
</protein>
<gene>
    <name evidence="1" type="ORF">CIL05_07105</name>
</gene>
<evidence type="ECO:0000313" key="1">
    <source>
        <dbReference type="EMBL" id="PAV30228.1"/>
    </source>
</evidence>
<evidence type="ECO:0000313" key="2">
    <source>
        <dbReference type="Proteomes" id="UP000218887"/>
    </source>
</evidence>
<dbReference type="EMBL" id="NPOA01000004">
    <property type="protein sequence ID" value="PAV30228.1"/>
    <property type="molecule type" value="Genomic_DNA"/>
</dbReference>
<organism evidence="1 2">
    <name type="scientific">Virgibacillus profundi</name>
    <dbReference type="NCBI Taxonomy" id="2024555"/>
    <lineage>
        <taxon>Bacteria</taxon>
        <taxon>Bacillati</taxon>
        <taxon>Bacillota</taxon>
        <taxon>Bacilli</taxon>
        <taxon>Bacillales</taxon>
        <taxon>Bacillaceae</taxon>
        <taxon>Virgibacillus</taxon>
    </lineage>
</organism>
<comment type="caution">
    <text evidence="1">The sequence shown here is derived from an EMBL/GenBank/DDBJ whole genome shotgun (WGS) entry which is preliminary data.</text>
</comment>
<name>A0A2A2IFT1_9BACI</name>
<proteinExistence type="predicted"/>
<dbReference type="RefSeq" id="WP_095654830.1">
    <property type="nucleotide sequence ID" value="NZ_NPOA01000004.1"/>
</dbReference>
<sequence>MEHIKVLGYFKESEVVFNPENEKLLYFVAYENSYNYSQRDQLEGKKWVEGFNVMDGHFQLMDRNYLISCKEISKYEYLKATEGYVTPEVYL</sequence>
<keyword evidence="2" id="KW-1185">Reference proteome</keyword>
<dbReference type="Proteomes" id="UP000218887">
    <property type="component" value="Unassembled WGS sequence"/>
</dbReference>
<reference evidence="1 2" key="1">
    <citation type="submission" date="2017-08" db="EMBL/GenBank/DDBJ databases">
        <title>Virgibacillus indicus sp. nov. and Virgibacillus profoundi sp. nov, two moderately halophilic bacteria isolated from marine sediment by using the Microfluidic Streak Plate.</title>
        <authorList>
            <person name="Xu B."/>
            <person name="Hu B."/>
            <person name="Wang J."/>
            <person name="Zhu Y."/>
            <person name="Huang L."/>
            <person name="Du W."/>
            <person name="Huang Y."/>
        </authorList>
    </citation>
    <scope>NUCLEOTIDE SEQUENCE [LARGE SCALE GENOMIC DNA]</scope>
    <source>
        <strain evidence="1 2">IO3-P3-H5</strain>
    </source>
</reference>
<accession>A0A2A2IFT1</accession>